<gene>
    <name evidence="2" type="ORF">CERZMDRAFT_82140</name>
</gene>
<name>A0A6A6FSF1_9PEZI</name>
<proteinExistence type="predicted"/>
<feature type="region of interest" description="Disordered" evidence="1">
    <location>
        <begin position="219"/>
        <end position="239"/>
    </location>
</feature>
<evidence type="ECO:0000313" key="3">
    <source>
        <dbReference type="Proteomes" id="UP000799539"/>
    </source>
</evidence>
<reference evidence="2" key="1">
    <citation type="journal article" date="2020" name="Stud. Mycol.">
        <title>101 Dothideomycetes genomes: a test case for predicting lifestyles and emergence of pathogens.</title>
        <authorList>
            <person name="Haridas S."/>
            <person name="Albert R."/>
            <person name="Binder M."/>
            <person name="Bloem J."/>
            <person name="Labutti K."/>
            <person name="Salamov A."/>
            <person name="Andreopoulos B."/>
            <person name="Baker S."/>
            <person name="Barry K."/>
            <person name="Bills G."/>
            <person name="Bluhm B."/>
            <person name="Cannon C."/>
            <person name="Castanera R."/>
            <person name="Culley D."/>
            <person name="Daum C."/>
            <person name="Ezra D."/>
            <person name="Gonzalez J."/>
            <person name="Henrissat B."/>
            <person name="Kuo A."/>
            <person name="Liang C."/>
            <person name="Lipzen A."/>
            <person name="Lutzoni F."/>
            <person name="Magnuson J."/>
            <person name="Mondo S."/>
            <person name="Nolan M."/>
            <person name="Ohm R."/>
            <person name="Pangilinan J."/>
            <person name="Park H.-J."/>
            <person name="Ramirez L."/>
            <person name="Alfaro M."/>
            <person name="Sun H."/>
            <person name="Tritt A."/>
            <person name="Yoshinaga Y."/>
            <person name="Zwiers L.-H."/>
            <person name="Turgeon B."/>
            <person name="Goodwin S."/>
            <person name="Spatafora J."/>
            <person name="Crous P."/>
            <person name="Grigoriev I."/>
        </authorList>
    </citation>
    <scope>NUCLEOTIDE SEQUENCE</scope>
    <source>
        <strain evidence="2">SCOH1-5</strain>
    </source>
</reference>
<dbReference type="Proteomes" id="UP000799539">
    <property type="component" value="Unassembled WGS sequence"/>
</dbReference>
<sequence>MPRARSALRRRDEGSEAFICMSTPVAAIVLPKATSRKLEFVARPEEHVPNSKTAAFEVRPDSSRDCHPAVDTIPVSSDQVKQCLYEHPSDQSQSSLMDCSGPQRQTPARCTNAFRPHAISSIAIPGGSGLTTGSPLVPSDTMIRDAASTAGKLPGGKRSVIVLKPMGRPSLTTRSKSDPVLEEIDGLPDSDDPAVIRRIVRRQAALASAARRKATLAALHEKRSTRKQQHPEHALSSIPLSSTNDGLIYPPEILPSPGALAIANERFDPFANQAVDFDAVKDSGMLHSLFQVFMVHVAPLLDLRLPTQDDRRYGRRYSWQKEFPQMALASPPCFWALMLAASGQMDYMTNNSPAKSVLTLKFRHMTIRSINKRLDATSAVFRNDFGLLIAIAILGSWEHWWGSPAIRQAHCDGLRMLRPHFKDQEQPHDLFAQVMTFANTFGSKECTEPQEPKPRLRTVFTENDWSRDQDGDRINLEMHIILQAAGVSMLNFLAGAEQEAGTEDVDVTGMCEEVSDLGRSVVCLPLYDLILLWALVTILALSHRAPAQGLEIIRTVAYRLQMHQLPSDDLEKYLEAFVFLRTARDDYARFWRTSVPISPASVQ</sequence>
<evidence type="ECO:0008006" key="4">
    <source>
        <dbReference type="Google" id="ProtNLM"/>
    </source>
</evidence>
<accession>A0A6A6FSF1</accession>
<dbReference type="AlphaFoldDB" id="A0A6A6FSF1"/>
<dbReference type="EMBL" id="ML992665">
    <property type="protein sequence ID" value="KAF2216098.1"/>
    <property type="molecule type" value="Genomic_DNA"/>
</dbReference>
<evidence type="ECO:0000256" key="1">
    <source>
        <dbReference type="SAM" id="MobiDB-lite"/>
    </source>
</evidence>
<dbReference type="OrthoDB" id="3632713at2759"/>
<organism evidence="2 3">
    <name type="scientific">Cercospora zeae-maydis SCOH1-5</name>
    <dbReference type="NCBI Taxonomy" id="717836"/>
    <lineage>
        <taxon>Eukaryota</taxon>
        <taxon>Fungi</taxon>
        <taxon>Dikarya</taxon>
        <taxon>Ascomycota</taxon>
        <taxon>Pezizomycotina</taxon>
        <taxon>Dothideomycetes</taxon>
        <taxon>Dothideomycetidae</taxon>
        <taxon>Mycosphaerellales</taxon>
        <taxon>Mycosphaerellaceae</taxon>
        <taxon>Cercospora</taxon>
    </lineage>
</organism>
<evidence type="ECO:0000313" key="2">
    <source>
        <dbReference type="EMBL" id="KAF2216098.1"/>
    </source>
</evidence>
<protein>
    <recommendedName>
        <fullName evidence="4">Transcription factor domain-containing protein</fullName>
    </recommendedName>
</protein>
<keyword evidence="3" id="KW-1185">Reference proteome</keyword>